<reference evidence="2 3" key="1">
    <citation type="submission" date="2016-11" db="EMBL/GenBank/DDBJ databases">
        <authorList>
            <person name="Jaros S."/>
            <person name="Januszkiewicz K."/>
            <person name="Wedrychowicz H."/>
        </authorList>
    </citation>
    <scope>NUCLEOTIDE SEQUENCE [LARGE SCALE GENOMIC DNA]</scope>
    <source>
        <strain evidence="2 3">DSM 25660</strain>
    </source>
</reference>
<sequence>MNYIKHLSGFFEKVVLDYDFNPTHISLYIAIFQVWNQNRFVNPISISRDELMRISKISSKATYHKCIKDLVKNGYIIYSPSYNPYKSSMVEILELDFYTKPITRKEAKKLKNEQVDEPVLNQHCTSNDTSTEQVYIYTNNINNTNSLNDINSESKKIEKLNFQPDFKSESEPKKKLREKKRYNQDDIPPNYDELQNYFIEKSSTIQEAEKFFNYYTSKGWLVGGKSKMKDWKASANNWIINTDKFNPKKNELQPNHLNTSNQKNYGEPL</sequence>
<evidence type="ECO:0000256" key="1">
    <source>
        <dbReference type="SAM" id="MobiDB-lite"/>
    </source>
</evidence>
<dbReference type="AlphaFoldDB" id="A0A1M5DCM0"/>
<dbReference type="RefSeq" id="WP_073364539.1">
    <property type="nucleotide sequence ID" value="NZ_FQVQ01000014.1"/>
</dbReference>
<dbReference type="Proteomes" id="UP000184147">
    <property type="component" value="Unassembled WGS sequence"/>
</dbReference>
<feature type="compositionally biased region" description="Polar residues" evidence="1">
    <location>
        <begin position="252"/>
        <end position="269"/>
    </location>
</feature>
<gene>
    <name evidence="2" type="ORF">SAMN05444377_11485</name>
</gene>
<dbReference type="STRING" id="1124188.SAMN05444377_11485"/>
<proteinExistence type="predicted"/>
<name>A0A1M5DCM0_9FLAO</name>
<evidence type="ECO:0000313" key="3">
    <source>
        <dbReference type="Proteomes" id="UP000184147"/>
    </source>
</evidence>
<keyword evidence="3" id="KW-1185">Reference proteome</keyword>
<accession>A0A1M5DCM0</accession>
<evidence type="ECO:0000313" key="2">
    <source>
        <dbReference type="EMBL" id="SHF64442.1"/>
    </source>
</evidence>
<dbReference type="OrthoDB" id="1442826at2"/>
<protein>
    <submittedName>
        <fullName evidence="2">Uncharacterized protein</fullName>
    </submittedName>
</protein>
<feature type="region of interest" description="Disordered" evidence="1">
    <location>
        <begin position="245"/>
        <end position="269"/>
    </location>
</feature>
<feature type="region of interest" description="Disordered" evidence="1">
    <location>
        <begin position="162"/>
        <end position="187"/>
    </location>
</feature>
<dbReference type="EMBL" id="FQVQ01000014">
    <property type="protein sequence ID" value="SHF64442.1"/>
    <property type="molecule type" value="Genomic_DNA"/>
</dbReference>
<organism evidence="2 3">
    <name type="scientific">Flavobacterium fontis</name>
    <dbReference type="NCBI Taxonomy" id="1124188"/>
    <lineage>
        <taxon>Bacteria</taxon>
        <taxon>Pseudomonadati</taxon>
        <taxon>Bacteroidota</taxon>
        <taxon>Flavobacteriia</taxon>
        <taxon>Flavobacteriales</taxon>
        <taxon>Flavobacteriaceae</taxon>
        <taxon>Flavobacterium</taxon>
    </lineage>
</organism>